<dbReference type="Pfam" id="PF00005">
    <property type="entry name" value="ABC_tran"/>
    <property type="match status" value="1"/>
</dbReference>
<dbReference type="Gene3D" id="2.40.50.100">
    <property type="match status" value="1"/>
</dbReference>
<evidence type="ECO:0000256" key="9">
    <source>
        <dbReference type="PROSITE-ProRule" id="PRU01213"/>
    </source>
</evidence>
<evidence type="ECO:0000256" key="4">
    <source>
        <dbReference type="ARBA" id="ARBA00022519"/>
    </source>
</evidence>
<feature type="domain" description="Mop" evidence="11">
    <location>
        <begin position="297"/>
        <end position="361"/>
    </location>
</feature>
<dbReference type="KEGG" id="cof:FOZ74_02700"/>
<dbReference type="SUPFAM" id="SSF52540">
    <property type="entry name" value="P-loop containing nucleoside triphosphate hydrolases"/>
    <property type="match status" value="1"/>
</dbReference>
<dbReference type="InterPro" id="IPR003593">
    <property type="entry name" value="AAA+_ATPase"/>
</dbReference>
<keyword evidence="8" id="KW-0472">Membrane</keyword>
<evidence type="ECO:0000256" key="1">
    <source>
        <dbReference type="ARBA" id="ARBA00022448"/>
    </source>
</evidence>
<evidence type="ECO:0000313" key="13">
    <source>
        <dbReference type="Proteomes" id="UP000321199"/>
    </source>
</evidence>
<dbReference type="RefSeq" id="WP_146911626.1">
    <property type="nucleotide sequence ID" value="NZ_CP042344.1"/>
</dbReference>
<dbReference type="NCBIfam" id="TIGR02142">
    <property type="entry name" value="modC_ABC"/>
    <property type="match status" value="1"/>
</dbReference>
<dbReference type="Gene3D" id="3.40.50.300">
    <property type="entry name" value="P-loop containing nucleotide triphosphate hydrolases"/>
    <property type="match status" value="1"/>
</dbReference>
<evidence type="ECO:0000256" key="7">
    <source>
        <dbReference type="ARBA" id="ARBA00022967"/>
    </source>
</evidence>
<dbReference type="SMART" id="SM00382">
    <property type="entry name" value="AAA"/>
    <property type="match status" value="1"/>
</dbReference>
<evidence type="ECO:0000256" key="5">
    <source>
        <dbReference type="ARBA" id="ARBA00022741"/>
    </source>
</evidence>
<keyword evidence="3 9" id="KW-0500">Molybdenum</keyword>
<keyword evidence="2" id="KW-1003">Cell membrane</keyword>
<dbReference type="EMBL" id="CP042344">
    <property type="protein sequence ID" value="QEA12032.1"/>
    <property type="molecule type" value="Genomic_DNA"/>
</dbReference>
<reference evidence="12 13" key="1">
    <citation type="submission" date="2019-07" db="EMBL/GenBank/DDBJ databases">
        <title>Complete genome sequence of Comamonas sp. NLF 7-7 isolated from livestock.</title>
        <authorList>
            <person name="Kim D.H."/>
            <person name="Kim J.G."/>
        </authorList>
    </citation>
    <scope>NUCLEOTIDE SEQUENCE [LARGE SCALE GENOMIC DNA]</scope>
    <source>
        <strain evidence="12 13">NLF 7-7</strain>
    </source>
</reference>
<protein>
    <submittedName>
        <fullName evidence="12">Molybdenum ABC transporter ATP-binding protein</fullName>
    </submittedName>
</protein>
<feature type="domain" description="ABC transporter" evidence="10">
    <location>
        <begin position="1"/>
        <end position="237"/>
    </location>
</feature>
<dbReference type="InterPro" id="IPR050334">
    <property type="entry name" value="Molybdenum_import_ModC"/>
</dbReference>
<dbReference type="PROSITE" id="PS50893">
    <property type="entry name" value="ABC_TRANSPORTER_2"/>
    <property type="match status" value="1"/>
</dbReference>
<keyword evidence="6 12" id="KW-0067">ATP-binding</keyword>
<organism evidence="12 13">
    <name type="scientific">Comamonas flocculans</name>
    <dbReference type="NCBI Taxonomy" id="2597701"/>
    <lineage>
        <taxon>Bacteria</taxon>
        <taxon>Pseudomonadati</taxon>
        <taxon>Pseudomonadota</taxon>
        <taxon>Betaproteobacteria</taxon>
        <taxon>Burkholderiales</taxon>
        <taxon>Comamonadaceae</taxon>
        <taxon>Comamonas</taxon>
    </lineage>
</organism>
<dbReference type="InterPro" id="IPR003439">
    <property type="entry name" value="ABC_transporter-like_ATP-bd"/>
</dbReference>
<proteinExistence type="predicted"/>
<dbReference type="PROSITE" id="PS00211">
    <property type="entry name" value="ABC_TRANSPORTER_1"/>
    <property type="match status" value="1"/>
</dbReference>
<dbReference type="GO" id="GO:0140359">
    <property type="term" value="F:ABC-type transporter activity"/>
    <property type="evidence" value="ECO:0007669"/>
    <property type="project" value="InterPro"/>
</dbReference>
<dbReference type="Pfam" id="PF03459">
    <property type="entry name" value="TOBE"/>
    <property type="match status" value="1"/>
</dbReference>
<dbReference type="InterPro" id="IPR027417">
    <property type="entry name" value="P-loop_NTPase"/>
</dbReference>
<dbReference type="GO" id="GO:0016887">
    <property type="term" value="F:ATP hydrolysis activity"/>
    <property type="evidence" value="ECO:0007669"/>
    <property type="project" value="InterPro"/>
</dbReference>
<evidence type="ECO:0000256" key="8">
    <source>
        <dbReference type="ARBA" id="ARBA00023136"/>
    </source>
</evidence>
<dbReference type="GO" id="GO:0005524">
    <property type="term" value="F:ATP binding"/>
    <property type="evidence" value="ECO:0007669"/>
    <property type="project" value="UniProtKB-KW"/>
</dbReference>
<keyword evidence="1" id="KW-0813">Transport</keyword>
<dbReference type="InterPro" id="IPR017871">
    <property type="entry name" value="ABC_transporter-like_CS"/>
</dbReference>
<keyword evidence="4" id="KW-0997">Cell inner membrane</keyword>
<keyword evidence="7" id="KW-1278">Translocase</keyword>
<evidence type="ECO:0000256" key="6">
    <source>
        <dbReference type="ARBA" id="ARBA00022840"/>
    </source>
</evidence>
<dbReference type="PROSITE" id="PS51866">
    <property type="entry name" value="MOP"/>
    <property type="match status" value="1"/>
</dbReference>
<dbReference type="Proteomes" id="UP000321199">
    <property type="component" value="Chromosome"/>
</dbReference>
<dbReference type="InterPro" id="IPR011868">
    <property type="entry name" value="ModC_ABC_ATP-bd"/>
</dbReference>
<dbReference type="GO" id="GO:0015098">
    <property type="term" value="F:molybdate ion transmembrane transporter activity"/>
    <property type="evidence" value="ECO:0007669"/>
    <property type="project" value="InterPro"/>
</dbReference>
<evidence type="ECO:0000259" key="11">
    <source>
        <dbReference type="PROSITE" id="PS51866"/>
    </source>
</evidence>
<evidence type="ECO:0000313" key="12">
    <source>
        <dbReference type="EMBL" id="QEA12032.1"/>
    </source>
</evidence>
<evidence type="ECO:0000259" key="10">
    <source>
        <dbReference type="PROSITE" id="PS50893"/>
    </source>
</evidence>
<keyword evidence="5" id="KW-0547">Nucleotide-binding</keyword>
<dbReference type="PANTHER" id="PTHR43514">
    <property type="entry name" value="ABC TRANSPORTER I FAMILY MEMBER 10"/>
    <property type="match status" value="1"/>
</dbReference>
<accession>A0A5B8RTJ6</accession>
<name>A0A5B8RTJ6_9BURK</name>
<dbReference type="InterPro" id="IPR004606">
    <property type="entry name" value="Mop_domain"/>
</dbReference>
<keyword evidence="13" id="KW-1185">Reference proteome</keyword>
<dbReference type="AlphaFoldDB" id="A0A5B8RTJ6"/>
<dbReference type="OrthoDB" id="5298774at2"/>
<gene>
    <name evidence="12" type="primary">modC</name>
    <name evidence="12" type="ORF">FOZ74_02700</name>
</gene>
<dbReference type="GO" id="GO:0016020">
    <property type="term" value="C:membrane"/>
    <property type="evidence" value="ECO:0007669"/>
    <property type="project" value="InterPro"/>
</dbReference>
<dbReference type="SUPFAM" id="SSF50331">
    <property type="entry name" value="MOP-like"/>
    <property type="match status" value="1"/>
</dbReference>
<evidence type="ECO:0000256" key="3">
    <source>
        <dbReference type="ARBA" id="ARBA00022505"/>
    </source>
</evidence>
<evidence type="ECO:0000256" key="2">
    <source>
        <dbReference type="ARBA" id="ARBA00022475"/>
    </source>
</evidence>
<sequence>MSPEQTIAARLHLARADFTLDVDLALPGQGVTALFGPSGCGKTTCLRALAGLERAAGRVQVKGAIWQDDATRTWLPTHRRQLGYVFQEASLFPHLTVRRNIEYGQRRLAAGRRRISLDQAVQLLGLATLLERLPHTLSGGERQRVAIARALAASPRLLLMDEPLAALDAARKAEVLPYLERLQHQLDIPVLYVSHAIDEVARLASHLVLLHQGRVLAHGPTAELLARADLPLAHADNAGALVSGTVSHHDPHEHLLSVRLAGCTLRLVSSRQHAVGEAVRLRIPARDVSLARVPAEGSTILNILPVRITRLVPDGAGQVLVALDCAGSALLARITAHSCAALALAPGQTLHAHVKGVALAD</sequence>
<dbReference type="InterPro" id="IPR008995">
    <property type="entry name" value="Mo/tungstate-bd_C_term_dom"/>
</dbReference>
<dbReference type="InterPro" id="IPR005116">
    <property type="entry name" value="Transp-assoc_OB_typ1"/>
</dbReference>
<dbReference type="PANTHER" id="PTHR43514:SF10">
    <property type="entry name" value="MOLYBDENUM IMPORT ATP-BINDING PROTEIN MODC 2"/>
    <property type="match status" value="1"/>
</dbReference>